<organism evidence="10 12">
    <name type="scientific">Serratia liquefaciens</name>
    <dbReference type="NCBI Taxonomy" id="614"/>
    <lineage>
        <taxon>Bacteria</taxon>
        <taxon>Pseudomonadati</taxon>
        <taxon>Pseudomonadota</taxon>
        <taxon>Gammaproteobacteria</taxon>
        <taxon>Enterobacterales</taxon>
        <taxon>Yersiniaceae</taxon>
        <taxon>Serratia</taxon>
    </lineage>
</organism>
<dbReference type="RefSeq" id="WP_122076532.1">
    <property type="nucleotide sequence ID" value="NZ_CAMIQP010000005.1"/>
</dbReference>
<dbReference type="EMBL" id="CP033893">
    <property type="protein sequence ID" value="QDL34393.1"/>
    <property type="molecule type" value="Genomic_DNA"/>
</dbReference>
<dbReference type="Pfam" id="PF02974">
    <property type="entry name" value="Inh"/>
    <property type="match status" value="1"/>
</dbReference>
<reference evidence="10 12" key="1">
    <citation type="submission" date="2018-11" db="EMBL/GenBank/DDBJ databases">
        <title>The first complete genome of Serratia liquefaciens isolated from metalophyte plant revel distinctness adaptive mechanisms in an extreme habitat.</title>
        <authorList>
            <person name="Caneschi W.L."/>
            <person name="Sanchez A.B."/>
            <person name="Felestrino E.B."/>
            <person name="Assis R.A.B."/>
            <person name="Lemes C.G.C."/>
            <person name="Cordeiro I.F."/>
            <person name="Fonseca N.P."/>
            <person name="Villa M."/>
            <person name="Vieira I.T."/>
            <person name="Moraes L.A."/>
            <person name="Kamino L.H.Y."/>
            <person name="do Carmo F."/>
            <person name="Garcia C.M."/>
            <person name="Almeida N.F."/>
            <person name="Silva R.S."/>
            <person name="Ferro J.A."/>
            <person name="Ferro M.I.T."/>
            <person name="Varani A.M."/>
            <person name="Ferreira R.M."/>
            <person name="dos Santos V.L."/>
            <person name="Silva U.C."/>
            <person name="Setubal J.C."/>
            <person name="Moreira L.M."/>
        </authorList>
    </citation>
    <scope>NUCLEOTIDE SEQUENCE [LARGE SCALE GENOMIC DNA]</scope>
    <source>
        <strain evidence="10 12">FG3</strain>
    </source>
</reference>
<name>A0A515D1W9_SERLI</name>
<keyword evidence="13" id="KW-1185">Reference proteome</keyword>
<evidence type="ECO:0000313" key="10">
    <source>
        <dbReference type="EMBL" id="QDL34393.1"/>
    </source>
</evidence>
<keyword evidence="7" id="KW-0481">Metalloenzyme inhibitor</keyword>
<dbReference type="InterPro" id="IPR022815">
    <property type="entry name" value="Inh"/>
</dbReference>
<evidence type="ECO:0000313" key="13">
    <source>
        <dbReference type="Proteomes" id="UP000595237"/>
    </source>
</evidence>
<dbReference type="Gene3D" id="2.40.128.10">
    <property type="match status" value="1"/>
</dbReference>
<dbReference type="EMBL" id="CP068148">
    <property type="protein sequence ID" value="QQU55139.1"/>
    <property type="molecule type" value="Genomic_DNA"/>
</dbReference>
<reference evidence="11 13" key="2">
    <citation type="submission" date="2021-01" db="EMBL/GenBank/DDBJ databases">
        <title>FDA dAtabase for Regulatory Grade micrObial Sequences (FDA-ARGOS): Supporting development and validation of Infectious Disease Dx tests.</title>
        <authorList>
            <person name="Blissenbach B."/>
            <person name="Krut O."/>
            <person name="Tallon L."/>
            <person name="Sadzewicz L."/>
            <person name="Zhao X."/>
            <person name="Boylan J."/>
            <person name="Ott S."/>
            <person name="Bowen H."/>
            <person name="Vavikolanu K."/>
            <person name="Mehta A."/>
            <person name="Aluvathingal J."/>
            <person name="Nadendla S."/>
            <person name="Yan Y."/>
            <person name="Sichtig H."/>
        </authorList>
    </citation>
    <scope>NUCLEOTIDE SEQUENCE [LARGE SCALE GENOMIC DNA]</scope>
    <source>
        <strain evidence="11 13">FDAARGOS_1081</strain>
    </source>
</reference>
<accession>A0A515D1W9</accession>
<dbReference type="PRINTS" id="PR01274">
    <property type="entry name" value="MPTASEINHBTR"/>
</dbReference>
<dbReference type="Proteomes" id="UP000595237">
    <property type="component" value="Chromosome"/>
</dbReference>
<dbReference type="STRING" id="614.XJ20_22590"/>
<dbReference type="GO" id="GO:0042597">
    <property type="term" value="C:periplasmic space"/>
    <property type="evidence" value="ECO:0007669"/>
    <property type="project" value="UniProtKB-SubCell"/>
</dbReference>
<comment type="similarity">
    <text evidence="2">Belongs to the protease inhibitor I38 family.</text>
</comment>
<keyword evidence="6" id="KW-0574">Periplasm</keyword>
<dbReference type="AlphaFoldDB" id="A0A515D1W9"/>
<evidence type="ECO:0000256" key="4">
    <source>
        <dbReference type="ARBA" id="ARBA00022690"/>
    </source>
</evidence>
<gene>
    <name evidence="10" type="ORF">EGO53_22565</name>
    <name evidence="11" type="ORF">I6I38_23185</name>
</gene>
<evidence type="ECO:0000256" key="7">
    <source>
        <dbReference type="ARBA" id="ARBA00023215"/>
    </source>
</evidence>
<evidence type="ECO:0000313" key="12">
    <source>
        <dbReference type="Proteomes" id="UP000317572"/>
    </source>
</evidence>
<proteinExistence type="inferred from homology"/>
<feature type="domain" description="Alkaline proteinase inhibitor/ Outer membrane lipoprotein Omp19" evidence="9">
    <location>
        <begin position="29"/>
        <end position="121"/>
    </location>
</feature>
<dbReference type="InterPro" id="IPR016085">
    <property type="entry name" value="Protease_inh_B-barrel_dom"/>
</dbReference>
<dbReference type="Proteomes" id="UP000317572">
    <property type="component" value="Chromosome"/>
</dbReference>
<evidence type="ECO:0000256" key="3">
    <source>
        <dbReference type="ARBA" id="ARBA00022608"/>
    </source>
</evidence>
<keyword evidence="5 8" id="KW-0732">Signal</keyword>
<comment type="subcellular location">
    <subcellularLocation>
        <location evidence="1">Periplasm</location>
    </subcellularLocation>
</comment>
<protein>
    <submittedName>
        <fullName evidence="10">Alkaline proteinase inhibitor</fullName>
    </submittedName>
    <submittedName>
        <fullName evidence="11">AprI/Inh family metalloprotease inhibitor</fullName>
    </submittedName>
</protein>
<dbReference type="GO" id="GO:0008191">
    <property type="term" value="F:metalloendopeptidase inhibitor activity"/>
    <property type="evidence" value="ECO:0007669"/>
    <property type="project" value="InterPro"/>
</dbReference>
<evidence type="ECO:0000256" key="1">
    <source>
        <dbReference type="ARBA" id="ARBA00004418"/>
    </source>
</evidence>
<evidence type="ECO:0000256" key="5">
    <source>
        <dbReference type="ARBA" id="ARBA00022729"/>
    </source>
</evidence>
<evidence type="ECO:0000256" key="8">
    <source>
        <dbReference type="SAM" id="SignalP"/>
    </source>
</evidence>
<evidence type="ECO:0000259" key="9">
    <source>
        <dbReference type="Pfam" id="PF02974"/>
    </source>
</evidence>
<feature type="signal peptide" evidence="8">
    <location>
        <begin position="1"/>
        <end position="23"/>
    </location>
</feature>
<keyword evidence="3 11" id="KW-0483">Metalloprotease inhibitor</keyword>
<keyword evidence="4 11" id="KW-0646">Protease inhibitor</keyword>
<feature type="chain" id="PRO_5044617123" evidence="8">
    <location>
        <begin position="24"/>
        <end position="125"/>
    </location>
</feature>
<evidence type="ECO:0000313" key="11">
    <source>
        <dbReference type="EMBL" id="QQU55139.1"/>
    </source>
</evidence>
<evidence type="ECO:0000256" key="6">
    <source>
        <dbReference type="ARBA" id="ARBA00022764"/>
    </source>
</evidence>
<dbReference type="InterPro" id="IPR021140">
    <property type="entry name" value="Inh/Omp19"/>
</dbReference>
<evidence type="ECO:0000256" key="2">
    <source>
        <dbReference type="ARBA" id="ARBA00006813"/>
    </source>
</evidence>
<sequence>MKGSLAHAALVAGGMMVTGAVMASSLVLPSAQSLAGQWLVANAEQQCQIEFLAGEQSEINGYSLVDRQHCLEKVLTAEVVGWRPAPDGIALLRADGSTLAFFSRDGDIYRNQLGADDGLTLKALV</sequence>
<dbReference type="SUPFAM" id="SSF50882">
    <property type="entry name" value="beta-Barrel protease inhibitors"/>
    <property type="match status" value="1"/>
</dbReference>